<dbReference type="EMBL" id="FP476056">
    <property type="protein sequence ID" value="CAZ97553.1"/>
    <property type="molecule type" value="Genomic_DNA"/>
</dbReference>
<feature type="domain" description="PKD" evidence="2">
    <location>
        <begin position="66"/>
        <end position="102"/>
    </location>
</feature>
<dbReference type="Proteomes" id="UP000008898">
    <property type="component" value="Chromosome"/>
</dbReference>
<dbReference type="PROSITE" id="PS51257">
    <property type="entry name" value="PROKAR_LIPOPROTEIN"/>
    <property type="match status" value="1"/>
</dbReference>
<organism evidence="3 4">
    <name type="scientific">Zobellia galactanivorans (strain DSM 12802 / CCUG 47099 / CIP 106680 / NCIMB 13871 / Dsij)</name>
    <dbReference type="NCBI Taxonomy" id="63186"/>
    <lineage>
        <taxon>Bacteria</taxon>
        <taxon>Pseudomonadati</taxon>
        <taxon>Bacteroidota</taxon>
        <taxon>Flavobacteriia</taxon>
        <taxon>Flavobacteriales</taxon>
        <taxon>Flavobacteriaceae</taxon>
        <taxon>Zobellia</taxon>
    </lineage>
</organism>
<dbReference type="InterPro" id="IPR035986">
    <property type="entry name" value="PKD_dom_sf"/>
</dbReference>
<protein>
    <submittedName>
        <fullName evidence="3">Conserved hypothetical lipoprotein</fullName>
    </submittedName>
</protein>
<gene>
    <name evidence="3" type="ordered locus">zobellia_3415</name>
</gene>
<dbReference type="RefSeq" id="WP_013994744.1">
    <property type="nucleotide sequence ID" value="NC_015844.1"/>
</dbReference>
<feature type="signal peptide" evidence="1">
    <location>
        <begin position="1"/>
        <end position="26"/>
    </location>
</feature>
<dbReference type="SUPFAM" id="SSF49299">
    <property type="entry name" value="PKD domain"/>
    <property type="match status" value="1"/>
</dbReference>
<sequence>MKTKQILKKVVLACSILLMVVTSCNKDDNGGSKTPITEKGFITTWKTTVANEEITITKDFNEGITTPYNYNVDWGDGNIDNNVTESITHSYTTAGTHTVTITGDFPAFNSGINPNAAKLITVENWGSNIVWESMYQAFYQCKNLTSINATDSPNLGNNITMYRMFYGATNFNSDISNWDVSNVTNMNYMFSYATNFNSDISNWDVSNVTGMRNMFQNATNFNSDISGWDVSNVTNMSYMFHYATNFNIDISNWDVSNVTGMDHMFHNAESFNQDLSAWETDNVTACNSFSVDSGLTNLNLPEGTCFNN</sequence>
<proteinExistence type="predicted"/>
<keyword evidence="1" id="KW-0732">Signal</keyword>
<dbReference type="HOGENOM" id="CLU_903010_0_0_10"/>
<dbReference type="InterPro" id="IPR013783">
    <property type="entry name" value="Ig-like_fold"/>
</dbReference>
<dbReference type="AlphaFoldDB" id="G0L8G7"/>
<dbReference type="CDD" id="cd00146">
    <property type="entry name" value="PKD"/>
    <property type="match status" value="1"/>
</dbReference>
<evidence type="ECO:0000256" key="1">
    <source>
        <dbReference type="SAM" id="SignalP"/>
    </source>
</evidence>
<dbReference type="InterPro" id="IPR005046">
    <property type="entry name" value="DUF285"/>
</dbReference>
<dbReference type="PATRIC" id="fig|63186.3.peg.3326"/>
<evidence type="ECO:0000259" key="2">
    <source>
        <dbReference type="PROSITE" id="PS50093"/>
    </source>
</evidence>
<feature type="chain" id="PRO_5003402294" evidence="1">
    <location>
        <begin position="27"/>
        <end position="308"/>
    </location>
</feature>
<keyword evidence="4" id="KW-1185">Reference proteome</keyword>
<dbReference type="InterPro" id="IPR011889">
    <property type="entry name" value="Liste_lipo_26"/>
</dbReference>
<dbReference type="KEGG" id="zga:ZOBELLIA_3415"/>
<evidence type="ECO:0000313" key="4">
    <source>
        <dbReference type="Proteomes" id="UP000008898"/>
    </source>
</evidence>
<accession>G0L8G7</accession>
<reference evidence="3 4" key="2">
    <citation type="journal article" date="2012" name="Environ. Microbiol.">
        <title>Characterization of the first alginolytic operons in a marine bacterium: from their emergence in marine Flavobacteriia to their independent transfers to marine Proteobacteria and human gut Bacteroides.</title>
        <authorList>
            <person name="Thomas F."/>
            <person name="Barbeyron T."/>
            <person name="Tonon T."/>
            <person name="Genicot S."/>
            <person name="Czjzek M."/>
            <person name="Michel G."/>
        </authorList>
    </citation>
    <scope>NUCLEOTIDE SEQUENCE [LARGE SCALE GENOMIC DNA]</scope>
    <source>
        <strain evidence="4">DSM 12802 / CCUG 47099 / CIP 106680 / NCIMB 13871 / Dsij</strain>
    </source>
</reference>
<dbReference type="InterPro" id="IPR000601">
    <property type="entry name" value="PKD_dom"/>
</dbReference>
<dbReference type="Pfam" id="PF03382">
    <property type="entry name" value="DUF285"/>
    <property type="match status" value="1"/>
</dbReference>
<dbReference type="NCBIfam" id="TIGR02167">
    <property type="entry name" value="Liste_lipo_26"/>
    <property type="match status" value="5"/>
</dbReference>
<reference evidence="4" key="1">
    <citation type="submission" date="2009-07" db="EMBL/GenBank/DDBJ databases">
        <title>Complete genome sequence of Zobellia galactanivorans Dsij.</title>
        <authorList>
            <consortium name="Genoscope - CEA"/>
        </authorList>
    </citation>
    <scope>NUCLEOTIDE SEQUENCE [LARGE SCALE GENOMIC DNA]</scope>
    <source>
        <strain evidence="4">DSM 12802 / CCUG 47099 / CIP 106680 / NCIMB 13871 / Dsij</strain>
    </source>
</reference>
<evidence type="ECO:0000313" key="3">
    <source>
        <dbReference type="EMBL" id="CAZ97553.1"/>
    </source>
</evidence>
<dbReference type="STRING" id="63186.ZOBELLIA_3415"/>
<name>G0L8G7_ZOBGA</name>
<dbReference type="PROSITE" id="PS50093">
    <property type="entry name" value="PKD"/>
    <property type="match status" value="1"/>
</dbReference>
<dbReference type="Gene3D" id="2.60.40.10">
    <property type="entry name" value="Immunoglobulins"/>
    <property type="match status" value="1"/>
</dbReference>
<dbReference type="OrthoDB" id="9813840at2"/>
<keyword evidence="3" id="KW-0449">Lipoprotein</keyword>